<protein>
    <submittedName>
        <fullName evidence="2">Env protein</fullName>
    </submittedName>
</protein>
<dbReference type="InterPro" id="IPR008596">
    <property type="entry name" value="P30II"/>
</dbReference>
<feature type="region of interest" description="Disordered" evidence="1">
    <location>
        <begin position="80"/>
        <end position="152"/>
    </location>
</feature>
<evidence type="ECO:0000313" key="2">
    <source>
        <dbReference type="EMBL" id="BAX76709.1"/>
    </source>
</evidence>
<accession>A0A1Y1CBU5</accession>
<reference evidence="2" key="1">
    <citation type="journal article" date="2017" name="J. Clin. Microbiol.">
        <title>Proviral Features of Human T Cell Leukemia Virus Type 1 in Carriers with Indeterminate Western Blot Analysis Results.</title>
        <authorList>
            <person name="Kuramitsu M."/>
            <person name="Sekizuka T."/>
            <person name="Yamochi T."/>
            <person name="Firouzi S."/>
            <person name="Sato T."/>
            <person name="Umeki K."/>
            <person name="Sasaki D."/>
            <person name="Hasegawa H."/>
            <person name="Kubota R."/>
            <person name="Sobata R."/>
            <person name="Matsumoto C."/>
            <person name="Kaneko N."/>
            <person name="Momose H."/>
            <person name="Araki K."/>
            <person name="Saito M."/>
            <person name="Nosaka K."/>
            <person name="Utsunomiya A."/>
            <person name="Koh K.-R."/>
            <person name="Ogata M."/>
            <person name="Uchimaru K."/>
            <person name="Iwanaga M."/>
            <person name="Sagara Y."/>
            <person name="Yamano Y."/>
            <person name="Okayama A."/>
            <person name="Miura K."/>
            <person name="Satake M."/>
            <person name="Saito S."/>
            <person name="Itabashi K."/>
            <person name="Yamaguchi K."/>
            <person name="Kuroda M."/>
            <person name="Watanabe T."/>
            <person name="Okuma K."/>
            <person name="Hamaguchi I."/>
        </authorList>
    </citation>
    <scope>NUCLEOTIDE SEQUENCE</scope>
    <source>
        <strain evidence="2">K1018WBind</strain>
    </source>
</reference>
<dbReference type="Pfam" id="PF05599">
    <property type="entry name" value="Deltaretro_Tax"/>
    <property type="match status" value="1"/>
</dbReference>
<proteinExistence type="predicted"/>
<organism evidence="2">
    <name type="scientific">Human T-cell leukemia virus type I</name>
    <dbReference type="NCBI Taxonomy" id="11908"/>
    <lineage>
        <taxon>Viruses</taxon>
        <taxon>Riboviria</taxon>
        <taxon>Pararnavirae</taxon>
        <taxon>Artverviricota</taxon>
        <taxon>Revtraviricetes</taxon>
        <taxon>Ortervirales</taxon>
        <taxon>Retroviridae</taxon>
        <taxon>Orthoretrovirinae</taxon>
        <taxon>Deltaretrovirus</taxon>
        <taxon>Deltaretrovirus priTlym1</taxon>
        <taxon>Primate T-lymphotropic virus 1</taxon>
    </lineage>
</organism>
<name>A0A1Y1CBU5_9DELA</name>
<feature type="compositionally biased region" description="Low complexity" evidence="1">
    <location>
        <begin position="108"/>
        <end position="137"/>
    </location>
</feature>
<gene>
    <name evidence="2" type="primary">env</name>
</gene>
<evidence type="ECO:0000256" key="1">
    <source>
        <dbReference type="SAM" id="MobiDB-lite"/>
    </source>
</evidence>
<sequence>MVALCCFAFSAPCLHLRSRRSCSSCFLLATSAAFFSARLLRRAFSSSFLFKYSAICFSSSFSRSFFRFLFSSARRCRSRCVSPRGGAFSPEGPRRSRPRLSSSKDSKPSSTASSSSLSFNSSSKDNSPSTNSSTSRSSGHDTGKHRNSPADTKLTMLIISPLPRVWTESSFRIPSLRVWRLCTRRLVPHLWGTMFGPPTSSRPTGHLSRASDHLGPHRWTRYRLSSTVPYPSTPLLPHPENL</sequence>
<dbReference type="EMBL" id="LC185237">
    <property type="protein sequence ID" value="BAX76709.1"/>
    <property type="molecule type" value="Genomic_DNA"/>
</dbReference>